<dbReference type="InterPro" id="IPR000515">
    <property type="entry name" value="MetI-like"/>
</dbReference>
<evidence type="ECO:0000313" key="9">
    <source>
        <dbReference type="EMBL" id="EFF41767.1"/>
    </source>
</evidence>
<feature type="transmembrane region" description="Helical" evidence="7">
    <location>
        <begin position="211"/>
        <end position="229"/>
    </location>
</feature>
<name>D4XV48_9BACT</name>
<evidence type="ECO:0000313" key="10">
    <source>
        <dbReference type="Proteomes" id="UP000004757"/>
    </source>
</evidence>
<dbReference type="eggNOG" id="COG1175">
    <property type="taxonomic scope" value="Bacteria"/>
</dbReference>
<evidence type="ECO:0000259" key="8">
    <source>
        <dbReference type="PROSITE" id="PS50928"/>
    </source>
</evidence>
<dbReference type="PANTHER" id="PTHR30193:SF37">
    <property type="entry name" value="INNER MEMBRANE ABC TRANSPORTER PERMEASE PROTEIN YCJO"/>
    <property type="match status" value="1"/>
</dbReference>
<dbReference type="InterPro" id="IPR051393">
    <property type="entry name" value="ABC_transporter_permease"/>
</dbReference>
<keyword evidence="4 7" id="KW-0812">Transmembrane</keyword>
<dbReference type="PROSITE" id="PS50928">
    <property type="entry name" value="ABC_TM1"/>
    <property type="match status" value="1"/>
</dbReference>
<keyword evidence="10" id="KW-1185">Reference proteome</keyword>
<feature type="transmembrane region" description="Helical" evidence="7">
    <location>
        <begin position="71"/>
        <end position="94"/>
    </location>
</feature>
<dbReference type="GO" id="GO:0055085">
    <property type="term" value="P:transmembrane transport"/>
    <property type="evidence" value="ECO:0007669"/>
    <property type="project" value="InterPro"/>
</dbReference>
<comment type="subcellular location">
    <subcellularLocation>
        <location evidence="1">Cell membrane</location>
        <topology evidence="1">Multi-pass membrane protein</topology>
    </subcellularLocation>
</comment>
<evidence type="ECO:0000256" key="7">
    <source>
        <dbReference type="SAM" id="Phobius"/>
    </source>
</evidence>
<feature type="transmembrane region" description="Helical" evidence="7">
    <location>
        <begin position="106"/>
        <end position="128"/>
    </location>
</feature>
<dbReference type="STRING" id="747682.MALL_0792"/>
<feature type="transmembrane region" description="Helical" evidence="7">
    <location>
        <begin position="148"/>
        <end position="175"/>
    </location>
</feature>
<dbReference type="OrthoDB" id="400343at2"/>
<dbReference type="PANTHER" id="PTHR30193">
    <property type="entry name" value="ABC TRANSPORTER PERMEASE PROTEIN"/>
    <property type="match status" value="1"/>
</dbReference>
<evidence type="ECO:0000256" key="3">
    <source>
        <dbReference type="ARBA" id="ARBA00022475"/>
    </source>
</evidence>
<dbReference type="SUPFAM" id="SSF161098">
    <property type="entry name" value="MetI-like"/>
    <property type="match status" value="1"/>
</dbReference>
<dbReference type="Gene3D" id="1.10.3720.10">
    <property type="entry name" value="MetI-like"/>
    <property type="match status" value="1"/>
</dbReference>
<proteinExistence type="predicted"/>
<keyword evidence="6 7" id="KW-0472">Membrane</keyword>
<keyword evidence="5 7" id="KW-1133">Transmembrane helix</keyword>
<dbReference type="InterPro" id="IPR035906">
    <property type="entry name" value="MetI-like_sf"/>
</dbReference>
<dbReference type="RefSeq" id="WP_005683191.1">
    <property type="nucleotide sequence ID" value="NZ_ADNC01000004.1"/>
</dbReference>
<feature type="transmembrane region" description="Helical" evidence="7">
    <location>
        <begin position="7"/>
        <end position="28"/>
    </location>
</feature>
<dbReference type="GO" id="GO:0005886">
    <property type="term" value="C:plasma membrane"/>
    <property type="evidence" value="ECO:0007669"/>
    <property type="project" value="UniProtKB-SubCell"/>
</dbReference>
<sequence length="304" mass="35441">MKNKKIWNLFLLLPLFFIVCFFTLYPLINSIVDSLKVFPYGTKVRYTIGLDNFNKLFNDEYFLNSFKNTTLIIFVFMPLSLILSLFIALFVNTIKSKIGKNVLKTLLYSQFFISSFANGISFVFHFGSNNAFAKLFNLNISFAQGKNSVSIFIIYLIFFLWRTLPFNIVIFLFGLNKIEKKYQNSLFIDNLGKKDKLLYVFLPELKNSFKLIVYTNFSLAILFLPSFFIDNNIDLDFINGQVIAGYIFEIIIPKNNSISIKTELANAACFVFILYIFVTLFIYRILIYISQNKIIYIKKRSTNV</sequence>
<reference evidence="9 10" key="1">
    <citation type="submission" date="2010-03" db="EMBL/GenBank/DDBJ databases">
        <authorList>
            <person name="Glass J.I."/>
            <person name="Benders G.A."/>
            <person name="Durkin A.S."/>
            <person name="Farmerie W.G."/>
            <person name="Hlavinka K."/>
            <person name="Hostetler J."/>
            <person name="Jackson J."/>
            <person name="May M.A."/>
            <person name="Miller R.H."/>
            <person name="Paralanov V."/>
            <person name="Radune D."/>
            <person name="Szczypinski B."/>
            <person name="Brown D.R."/>
        </authorList>
    </citation>
    <scope>NUCLEOTIDE SEQUENCE [LARGE SCALE GENOMIC DNA]</scope>
    <source>
        <strain evidence="9 10">A21JP2</strain>
    </source>
</reference>
<evidence type="ECO:0000256" key="1">
    <source>
        <dbReference type="ARBA" id="ARBA00004651"/>
    </source>
</evidence>
<keyword evidence="2" id="KW-0813">Transport</keyword>
<feature type="transmembrane region" description="Helical" evidence="7">
    <location>
        <begin position="264"/>
        <end position="289"/>
    </location>
</feature>
<comment type="caution">
    <text evidence="9">The sequence shown here is derived from an EMBL/GenBank/DDBJ whole genome shotgun (WGS) entry which is preliminary data.</text>
</comment>
<organism evidence="9 10">
    <name type="scientific">Mycoplasmopsis alligatoris A21JP2</name>
    <dbReference type="NCBI Taxonomy" id="747682"/>
    <lineage>
        <taxon>Bacteria</taxon>
        <taxon>Bacillati</taxon>
        <taxon>Mycoplasmatota</taxon>
        <taxon>Mycoplasmoidales</taxon>
        <taxon>Metamycoplasmataceae</taxon>
        <taxon>Mycoplasmopsis</taxon>
    </lineage>
</organism>
<dbReference type="Proteomes" id="UP000004757">
    <property type="component" value="Unassembled WGS sequence"/>
</dbReference>
<dbReference type="AlphaFoldDB" id="D4XV48"/>
<evidence type="ECO:0000256" key="5">
    <source>
        <dbReference type="ARBA" id="ARBA00022989"/>
    </source>
</evidence>
<feature type="domain" description="ABC transmembrane type-1" evidence="8">
    <location>
        <begin position="66"/>
        <end position="283"/>
    </location>
</feature>
<gene>
    <name evidence="9" type="ORF">MALL_0792</name>
</gene>
<keyword evidence="3" id="KW-1003">Cell membrane</keyword>
<evidence type="ECO:0000256" key="6">
    <source>
        <dbReference type="ARBA" id="ARBA00023136"/>
    </source>
</evidence>
<protein>
    <recommendedName>
        <fullName evidence="8">ABC transmembrane type-1 domain-containing protein</fullName>
    </recommendedName>
</protein>
<evidence type="ECO:0000256" key="4">
    <source>
        <dbReference type="ARBA" id="ARBA00022692"/>
    </source>
</evidence>
<evidence type="ECO:0000256" key="2">
    <source>
        <dbReference type="ARBA" id="ARBA00022448"/>
    </source>
</evidence>
<dbReference type="EMBL" id="ADNC01000004">
    <property type="protein sequence ID" value="EFF41767.1"/>
    <property type="molecule type" value="Genomic_DNA"/>
</dbReference>
<accession>D4XV48</accession>